<protein>
    <submittedName>
        <fullName evidence="1">Uncharacterized protein</fullName>
    </submittedName>
</protein>
<evidence type="ECO:0000313" key="2">
    <source>
        <dbReference type="Proteomes" id="UP000078200"/>
    </source>
</evidence>
<organism evidence="1 2">
    <name type="scientific">Glossina austeni</name>
    <name type="common">Savannah tsetse fly</name>
    <dbReference type="NCBI Taxonomy" id="7395"/>
    <lineage>
        <taxon>Eukaryota</taxon>
        <taxon>Metazoa</taxon>
        <taxon>Ecdysozoa</taxon>
        <taxon>Arthropoda</taxon>
        <taxon>Hexapoda</taxon>
        <taxon>Insecta</taxon>
        <taxon>Pterygota</taxon>
        <taxon>Neoptera</taxon>
        <taxon>Endopterygota</taxon>
        <taxon>Diptera</taxon>
        <taxon>Brachycera</taxon>
        <taxon>Muscomorpha</taxon>
        <taxon>Hippoboscoidea</taxon>
        <taxon>Glossinidae</taxon>
        <taxon>Glossina</taxon>
    </lineage>
</organism>
<evidence type="ECO:0000313" key="1">
    <source>
        <dbReference type="EnsemblMetazoa" id="GAUT041555-PA"/>
    </source>
</evidence>
<keyword evidence="2" id="KW-1185">Reference proteome</keyword>
<reference evidence="1" key="1">
    <citation type="submission" date="2020-05" db="UniProtKB">
        <authorList>
            <consortium name="EnsemblMetazoa"/>
        </authorList>
    </citation>
    <scope>IDENTIFICATION</scope>
    <source>
        <strain evidence="1">TTRI</strain>
    </source>
</reference>
<dbReference type="Proteomes" id="UP000078200">
    <property type="component" value="Unassembled WGS sequence"/>
</dbReference>
<dbReference type="VEuPathDB" id="VectorBase:GAUT041555"/>
<name>A0A1A9VMD0_GLOAU</name>
<sequence>MAESVESSSQSRYEDEIMSLADSRSYVQTSRVSFDNLISSQKFTSCQELLSQSAELSTNESEFHITDTQLTECCNKAEVMMKQVNNVDAPERARGDNKNKTIVKIIFEDFSTTPFNSPTSSPERNLERSPLLYYGRNRNVAIVIDDKNDKHLLNDSIETSASNQRKTGINENYSWDEDDNDLFFSINTQEILDQNVNVNNNFPSTSKFPVNKDIIQGTQELFGSIFKINLQNELFEGDFHLLHPHLRPKYNFYYEAFLVKYLPGTHAKIYQSLQSLVKNEKDYLNELVAQQPI</sequence>
<dbReference type="AlphaFoldDB" id="A0A1A9VMD0"/>
<dbReference type="EnsemblMetazoa" id="GAUT041555-RA">
    <property type="protein sequence ID" value="GAUT041555-PA"/>
    <property type="gene ID" value="GAUT041555"/>
</dbReference>
<accession>A0A1A9VMD0</accession>
<proteinExistence type="predicted"/>